<dbReference type="Gene3D" id="3.60.15.10">
    <property type="entry name" value="Ribonuclease Z/Hydroxyacylglutathione hydrolase-like"/>
    <property type="match status" value="1"/>
</dbReference>
<dbReference type="AlphaFoldDB" id="A0A482YB36"/>
<dbReference type="Proteomes" id="UP000291097">
    <property type="component" value="Unassembled WGS sequence"/>
</dbReference>
<evidence type="ECO:0000313" key="1">
    <source>
        <dbReference type="EMBL" id="RZV10588.1"/>
    </source>
</evidence>
<dbReference type="Pfam" id="PF13483">
    <property type="entry name" value="Lactamase_B_3"/>
    <property type="match status" value="1"/>
</dbReference>
<protein>
    <submittedName>
        <fullName evidence="1">L-ascorbate metabolism protein UlaG (Beta-lactamase superfamily)</fullName>
    </submittedName>
</protein>
<dbReference type="PANTHER" id="PTHR43546">
    <property type="entry name" value="UPF0173 METAL-DEPENDENT HYDROLASE MJ1163-RELATED"/>
    <property type="match status" value="1"/>
</dbReference>
<evidence type="ECO:0000313" key="2">
    <source>
        <dbReference type="Proteomes" id="UP000291097"/>
    </source>
</evidence>
<dbReference type="EMBL" id="SHMP01000004">
    <property type="protein sequence ID" value="RZV10588.1"/>
    <property type="molecule type" value="Genomic_DNA"/>
</dbReference>
<proteinExistence type="predicted"/>
<reference evidence="1 2" key="1">
    <citation type="submission" date="2019-02" db="EMBL/GenBank/DDBJ databases">
        <title>Genomic Encyclopedia of Archaeal and Bacterial Type Strains, Phase II (KMG-II): from individual species to whole genera.</title>
        <authorList>
            <person name="Goeker M."/>
        </authorList>
    </citation>
    <scope>NUCLEOTIDE SEQUENCE [LARGE SCALE GENOMIC DNA]</scope>
    <source>
        <strain evidence="1 2">DSM 18328</strain>
    </source>
</reference>
<organism evidence="1 2">
    <name type="scientific">Natrinema hispanicum</name>
    <dbReference type="NCBI Taxonomy" id="392421"/>
    <lineage>
        <taxon>Archaea</taxon>
        <taxon>Methanobacteriati</taxon>
        <taxon>Methanobacteriota</taxon>
        <taxon>Stenosarchaea group</taxon>
        <taxon>Halobacteria</taxon>
        <taxon>Halobacteriales</taxon>
        <taxon>Natrialbaceae</taxon>
        <taxon>Natrinema</taxon>
    </lineage>
</organism>
<accession>A0A482YB36</accession>
<dbReference type="InterPro" id="IPR050114">
    <property type="entry name" value="UPF0173_UPF0282_UlaG_hydrolase"/>
</dbReference>
<dbReference type="SUPFAM" id="SSF56281">
    <property type="entry name" value="Metallo-hydrolase/oxidoreductase"/>
    <property type="match status" value="1"/>
</dbReference>
<gene>
    <name evidence="1" type="ORF">BDK88_1758</name>
</gene>
<dbReference type="InterPro" id="IPR036866">
    <property type="entry name" value="RibonucZ/Hydroxyglut_hydro"/>
</dbReference>
<comment type="caution">
    <text evidence="1">The sequence shown here is derived from an EMBL/GenBank/DDBJ whole genome shotgun (WGS) entry which is preliminary data.</text>
</comment>
<dbReference type="PANTHER" id="PTHR43546:SF8">
    <property type="entry name" value="METALLO-BETA-LACTAMASE DOMAIN-CONTAINING PROTEIN"/>
    <property type="match status" value="1"/>
</dbReference>
<name>A0A482YB36_9EURY</name>
<sequence>MSRWDRRTVASAPELTYSRPSDAETSMTVRFDAVTVDWFGLATVRLEGQTGAVVYIDPGPEEYGFLDGLEPRDGDLILVSHDHHYDPDSIRRVAREDALVVVHDSIDASEIDRVDEDPDDLPFDVERVGADESFALGPLDLFTMPAYNDPAGPHVDENGRPYHPNGQGCGFGVTVDGVTAFWPGDTDVLPVHEDVPVDLFIPPIGGTVTMDRHDAAALADRLKPDLVLPVHYDTFAAIETDADAFVVDVARRGVPVVLDE</sequence>